<proteinExistence type="predicted"/>
<reference evidence="1 2" key="1">
    <citation type="journal article" date="2017" name="Nat. Commun.">
        <title>Genome assembly with in vitro proximity ligation data and whole-genome triplication in lettuce.</title>
        <authorList>
            <person name="Reyes-Chin-Wo S."/>
            <person name="Wang Z."/>
            <person name="Yang X."/>
            <person name="Kozik A."/>
            <person name="Arikit S."/>
            <person name="Song C."/>
            <person name="Xia L."/>
            <person name="Froenicke L."/>
            <person name="Lavelle D.O."/>
            <person name="Truco M.J."/>
            <person name="Xia R."/>
            <person name="Zhu S."/>
            <person name="Xu C."/>
            <person name="Xu H."/>
            <person name="Xu X."/>
            <person name="Cox K."/>
            <person name="Korf I."/>
            <person name="Meyers B.C."/>
            <person name="Michelmore R.W."/>
        </authorList>
    </citation>
    <scope>NUCLEOTIDE SEQUENCE [LARGE SCALE GENOMIC DNA]</scope>
    <source>
        <strain evidence="2">cv. Salinas</strain>
        <tissue evidence="1">Seedlings</tissue>
    </source>
</reference>
<dbReference type="EMBL" id="NBSK02000003">
    <property type="protein sequence ID" value="KAJ0217345.1"/>
    <property type="molecule type" value="Genomic_DNA"/>
</dbReference>
<comment type="caution">
    <text evidence="1">The sequence shown here is derived from an EMBL/GenBank/DDBJ whole genome shotgun (WGS) entry which is preliminary data.</text>
</comment>
<evidence type="ECO:0000313" key="1">
    <source>
        <dbReference type="EMBL" id="KAJ0217345.1"/>
    </source>
</evidence>
<dbReference type="AlphaFoldDB" id="A0A9R1XJT8"/>
<keyword evidence="2" id="KW-1185">Reference proteome</keyword>
<organism evidence="1 2">
    <name type="scientific">Lactuca sativa</name>
    <name type="common">Garden lettuce</name>
    <dbReference type="NCBI Taxonomy" id="4236"/>
    <lineage>
        <taxon>Eukaryota</taxon>
        <taxon>Viridiplantae</taxon>
        <taxon>Streptophyta</taxon>
        <taxon>Embryophyta</taxon>
        <taxon>Tracheophyta</taxon>
        <taxon>Spermatophyta</taxon>
        <taxon>Magnoliopsida</taxon>
        <taxon>eudicotyledons</taxon>
        <taxon>Gunneridae</taxon>
        <taxon>Pentapetalae</taxon>
        <taxon>asterids</taxon>
        <taxon>campanulids</taxon>
        <taxon>Asterales</taxon>
        <taxon>Asteraceae</taxon>
        <taxon>Cichorioideae</taxon>
        <taxon>Cichorieae</taxon>
        <taxon>Lactucinae</taxon>
        <taxon>Lactuca</taxon>
    </lineage>
</organism>
<evidence type="ECO:0000313" key="2">
    <source>
        <dbReference type="Proteomes" id="UP000235145"/>
    </source>
</evidence>
<accession>A0A9R1XJT8</accession>
<sequence length="89" mass="10393">MLHYFNVRHAHTPHVIVKQVALMAKASAHSLRSFNREKVHVPNSLWIVDNMLINVTRLNTIVLLGHLSSPHFLMKRIGHNHHLMNYFQI</sequence>
<protein>
    <submittedName>
        <fullName evidence="1">Uncharacterized protein</fullName>
    </submittedName>
</protein>
<name>A0A9R1XJT8_LACSA</name>
<dbReference type="Proteomes" id="UP000235145">
    <property type="component" value="Unassembled WGS sequence"/>
</dbReference>
<gene>
    <name evidence="1" type="ORF">LSAT_V11C300141940</name>
</gene>